<feature type="region of interest" description="Disordered" evidence="1">
    <location>
        <begin position="108"/>
        <end position="189"/>
    </location>
</feature>
<accession>A0A8X6PWK0</accession>
<dbReference type="EMBL" id="BMAW01073463">
    <property type="protein sequence ID" value="GFT87814.1"/>
    <property type="molecule type" value="Genomic_DNA"/>
</dbReference>
<evidence type="ECO:0000313" key="2">
    <source>
        <dbReference type="EMBL" id="GFT87814.1"/>
    </source>
</evidence>
<sequence>MDNSPLHDMMDTKLPAEKASIEGILKAMETTATADGLLHIANCVEANLSDSLANPHQSDEVTQYIIDLHEILDEVRIRYAHTREKEIALESNRLQDCLQSWGITKQPETKFTPVKGKNKSKNNTGHQAAKKPRTEEPSCSNRFSSLTIEDKEEEADMEAGEVTPMPSPTKSQNNISHPQPLPTIHKIPRRQMAPPITIDNDRPNNLCRRRDSSVSEALASAPCHTTPDHKHRRNGGYAGKAKQSIHYNNLSLQIPHKTNPTIRPQQFICQPERRPRPRRPQC</sequence>
<proteinExistence type="predicted"/>
<name>A0A8X6PWK0_NEPPI</name>
<organism evidence="2 3">
    <name type="scientific">Nephila pilipes</name>
    <name type="common">Giant wood spider</name>
    <name type="synonym">Nephila maculata</name>
    <dbReference type="NCBI Taxonomy" id="299642"/>
    <lineage>
        <taxon>Eukaryota</taxon>
        <taxon>Metazoa</taxon>
        <taxon>Ecdysozoa</taxon>
        <taxon>Arthropoda</taxon>
        <taxon>Chelicerata</taxon>
        <taxon>Arachnida</taxon>
        <taxon>Araneae</taxon>
        <taxon>Araneomorphae</taxon>
        <taxon>Entelegynae</taxon>
        <taxon>Araneoidea</taxon>
        <taxon>Nephilidae</taxon>
        <taxon>Nephila</taxon>
    </lineage>
</organism>
<evidence type="ECO:0000313" key="3">
    <source>
        <dbReference type="Proteomes" id="UP000887013"/>
    </source>
</evidence>
<keyword evidence="3" id="KW-1185">Reference proteome</keyword>
<gene>
    <name evidence="2" type="ORF">NPIL_98591</name>
</gene>
<feature type="compositionally biased region" description="Polar residues" evidence="1">
    <location>
        <begin position="137"/>
        <end position="147"/>
    </location>
</feature>
<feature type="compositionally biased region" description="Polar residues" evidence="1">
    <location>
        <begin position="256"/>
        <end position="268"/>
    </location>
</feature>
<dbReference type="AlphaFoldDB" id="A0A8X6PWK0"/>
<feature type="compositionally biased region" description="Acidic residues" evidence="1">
    <location>
        <begin position="150"/>
        <end position="159"/>
    </location>
</feature>
<feature type="region of interest" description="Disordered" evidence="1">
    <location>
        <begin position="256"/>
        <end position="282"/>
    </location>
</feature>
<evidence type="ECO:0000256" key="1">
    <source>
        <dbReference type="SAM" id="MobiDB-lite"/>
    </source>
</evidence>
<reference evidence="2" key="1">
    <citation type="submission" date="2020-08" db="EMBL/GenBank/DDBJ databases">
        <title>Multicomponent nature underlies the extraordinary mechanical properties of spider dragline silk.</title>
        <authorList>
            <person name="Kono N."/>
            <person name="Nakamura H."/>
            <person name="Mori M."/>
            <person name="Yoshida Y."/>
            <person name="Ohtoshi R."/>
            <person name="Malay A.D."/>
            <person name="Moran D.A.P."/>
            <person name="Tomita M."/>
            <person name="Numata K."/>
            <person name="Arakawa K."/>
        </authorList>
    </citation>
    <scope>NUCLEOTIDE SEQUENCE</scope>
</reference>
<protein>
    <submittedName>
        <fullName evidence="2">Uncharacterized protein</fullName>
    </submittedName>
</protein>
<dbReference type="Proteomes" id="UP000887013">
    <property type="component" value="Unassembled WGS sequence"/>
</dbReference>
<comment type="caution">
    <text evidence="2">The sequence shown here is derived from an EMBL/GenBank/DDBJ whole genome shotgun (WGS) entry which is preliminary data.</text>
</comment>
<feature type="compositionally biased region" description="Polar residues" evidence="1">
    <location>
        <begin position="168"/>
        <end position="177"/>
    </location>
</feature>